<organism evidence="2 3">
    <name type="scientific">Bacillus oleivorans</name>
    <dbReference type="NCBI Taxonomy" id="1448271"/>
    <lineage>
        <taxon>Bacteria</taxon>
        <taxon>Bacillati</taxon>
        <taxon>Bacillota</taxon>
        <taxon>Bacilli</taxon>
        <taxon>Bacillales</taxon>
        <taxon>Bacillaceae</taxon>
        <taxon>Bacillus</taxon>
    </lineage>
</organism>
<dbReference type="EMBL" id="OAOP01000005">
    <property type="protein sequence ID" value="SNX71790.1"/>
    <property type="molecule type" value="Genomic_DNA"/>
</dbReference>
<dbReference type="Pfam" id="PF04404">
    <property type="entry name" value="ERF"/>
    <property type="match status" value="1"/>
</dbReference>
<dbReference type="RefSeq" id="WP_097159162.1">
    <property type="nucleotide sequence ID" value="NZ_JBEPMQ010000019.1"/>
</dbReference>
<evidence type="ECO:0000313" key="3">
    <source>
        <dbReference type="Proteomes" id="UP000219546"/>
    </source>
</evidence>
<proteinExistence type="predicted"/>
<protein>
    <submittedName>
        <fullName evidence="2">ERF superfamily protein</fullName>
    </submittedName>
</protein>
<dbReference type="OrthoDB" id="1976435at2"/>
<name>A0A285CW50_9BACI</name>
<evidence type="ECO:0000313" key="2">
    <source>
        <dbReference type="EMBL" id="SNX71790.1"/>
    </source>
</evidence>
<keyword evidence="3" id="KW-1185">Reference proteome</keyword>
<dbReference type="Proteomes" id="UP000219546">
    <property type="component" value="Unassembled WGS sequence"/>
</dbReference>
<dbReference type="InterPro" id="IPR007499">
    <property type="entry name" value="ERF_bacteria_virus"/>
</dbReference>
<feature type="region of interest" description="Disordered" evidence="1">
    <location>
        <begin position="130"/>
        <end position="154"/>
    </location>
</feature>
<dbReference type="AlphaFoldDB" id="A0A285CW50"/>
<accession>A0A285CW50</accession>
<sequence length="223" mass="25093">MTERKLVSKLVEVMKSVKYIQKKGFNSFNNYKYATESDVQEKIREVLAEQNVMMLPNVVEHTTREHTNRKGHTEYIATVKVEFTFHDGDTGETLVIHGVGEGQDAGDKAVYKAITGAQKYALMKAFMIPTGDDPEGDTGTDERNEGQPETASPKQIGLMKTIVKELALNGKCDESVVYESLKVKVKNNFEFTDLENLTKQQANQCIKILNAWKEEKINKKQGA</sequence>
<gene>
    <name evidence="2" type="ORF">SAMN05877753_105378</name>
</gene>
<evidence type="ECO:0000256" key="1">
    <source>
        <dbReference type="SAM" id="MobiDB-lite"/>
    </source>
</evidence>
<reference evidence="2 3" key="1">
    <citation type="submission" date="2017-08" db="EMBL/GenBank/DDBJ databases">
        <authorList>
            <person name="de Groot N.N."/>
        </authorList>
    </citation>
    <scope>NUCLEOTIDE SEQUENCE [LARGE SCALE GENOMIC DNA]</scope>
    <source>
        <strain evidence="2 3">JC228</strain>
    </source>
</reference>